<dbReference type="PANTHER" id="PTHR24333:SF11">
    <property type="entry name" value="HOMEOBOX PROTEIN BARH-LIKE 1B"/>
    <property type="match status" value="1"/>
</dbReference>
<dbReference type="AlphaFoldDB" id="A0A834VDE3"/>
<gene>
    <name evidence="9" type="ORF">SSS_6773</name>
</gene>
<evidence type="ECO:0000256" key="6">
    <source>
        <dbReference type="RuleBase" id="RU000682"/>
    </source>
</evidence>
<keyword evidence="4 5" id="KW-0539">Nucleus</keyword>
<dbReference type="InterPro" id="IPR020479">
    <property type="entry name" value="HD_metazoa"/>
</dbReference>
<evidence type="ECO:0000259" key="8">
    <source>
        <dbReference type="PROSITE" id="PS50071"/>
    </source>
</evidence>
<dbReference type="GO" id="GO:0005634">
    <property type="term" value="C:nucleus"/>
    <property type="evidence" value="ECO:0007669"/>
    <property type="project" value="UniProtKB-SubCell"/>
</dbReference>
<dbReference type="EnsemblMetazoa" id="SSS_6773s_mrna">
    <property type="protein sequence ID" value="KAF7491099.1"/>
    <property type="gene ID" value="SSS_6773"/>
</dbReference>
<evidence type="ECO:0000256" key="5">
    <source>
        <dbReference type="PROSITE-ProRule" id="PRU00108"/>
    </source>
</evidence>
<dbReference type="PANTHER" id="PTHR24333">
    <property type="entry name" value="HOMEO BOX HB9 LIKE A-RELATED"/>
    <property type="match status" value="1"/>
</dbReference>
<dbReference type="InterPro" id="IPR001356">
    <property type="entry name" value="HD"/>
</dbReference>
<keyword evidence="3 5" id="KW-0371">Homeobox</keyword>
<dbReference type="PRINTS" id="PR00031">
    <property type="entry name" value="HTHREPRESSR"/>
</dbReference>
<dbReference type="GO" id="GO:0003677">
    <property type="term" value="F:DNA binding"/>
    <property type="evidence" value="ECO:0007669"/>
    <property type="project" value="UniProtKB-UniRule"/>
</dbReference>
<name>A0A834VDE3_SARSC</name>
<accession>A0A834VDE3</accession>
<dbReference type="Proteomes" id="UP000070412">
    <property type="component" value="Unassembled WGS sequence"/>
</dbReference>
<dbReference type="InterPro" id="IPR009057">
    <property type="entry name" value="Homeodomain-like_sf"/>
</dbReference>
<dbReference type="GO" id="GO:0000981">
    <property type="term" value="F:DNA-binding transcription factor activity, RNA polymerase II-specific"/>
    <property type="evidence" value="ECO:0007669"/>
    <property type="project" value="InterPro"/>
</dbReference>
<dbReference type="EMBL" id="WVUK01000061">
    <property type="protein sequence ID" value="KAF7491099.1"/>
    <property type="molecule type" value="Genomic_DNA"/>
</dbReference>
<dbReference type="Gene3D" id="1.10.10.60">
    <property type="entry name" value="Homeodomain-like"/>
    <property type="match status" value="1"/>
</dbReference>
<evidence type="ECO:0000313" key="11">
    <source>
        <dbReference type="Proteomes" id="UP000070412"/>
    </source>
</evidence>
<organism evidence="9">
    <name type="scientific">Sarcoptes scabiei</name>
    <name type="common">Itch mite</name>
    <name type="synonym">Acarus scabiei</name>
    <dbReference type="NCBI Taxonomy" id="52283"/>
    <lineage>
        <taxon>Eukaryota</taxon>
        <taxon>Metazoa</taxon>
        <taxon>Ecdysozoa</taxon>
        <taxon>Arthropoda</taxon>
        <taxon>Chelicerata</taxon>
        <taxon>Arachnida</taxon>
        <taxon>Acari</taxon>
        <taxon>Acariformes</taxon>
        <taxon>Sarcoptiformes</taxon>
        <taxon>Astigmata</taxon>
        <taxon>Psoroptidia</taxon>
        <taxon>Sarcoptoidea</taxon>
        <taxon>Sarcoptidae</taxon>
        <taxon>Sarcoptinae</taxon>
        <taxon>Sarcoptes</taxon>
    </lineage>
</organism>
<feature type="domain" description="Homeobox" evidence="8">
    <location>
        <begin position="237"/>
        <end position="297"/>
    </location>
</feature>
<comment type="subcellular location">
    <subcellularLocation>
        <location evidence="1 5 6">Nucleus</location>
    </subcellularLocation>
</comment>
<evidence type="ECO:0000256" key="7">
    <source>
        <dbReference type="SAM" id="MobiDB-lite"/>
    </source>
</evidence>
<dbReference type="SMART" id="SM00389">
    <property type="entry name" value="HOX"/>
    <property type="match status" value="1"/>
</dbReference>
<evidence type="ECO:0000313" key="10">
    <source>
        <dbReference type="EnsemblMetazoa" id="KAF7491099.1"/>
    </source>
</evidence>
<reference evidence="9" key="2">
    <citation type="submission" date="2020-01" db="EMBL/GenBank/DDBJ databases">
        <authorList>
            <person name="Korhonen P.K.K."/>
            <person name="Guangxu M.G."/>
            <person name="Wang T.W."/>
            <person name="Stroehlein A.J.S."/>
            <person name="Young N.D."/>
            <person name="Ang C.-S.A."/>
            <person name="Fernando D.W.F."/>
            <person name="Lu H.L."/>
            <person name="Taylor S.T."/>
            <person name="Ehtesham M.E.M."/>
            <person name="Najaraj S.H.N."/>
            <person name="Harsha G.H.G."/>
            <person name="Madugundu A.M."/>
            <person name="Renuse S.R."/>
            <person name="Holt D.H."/>
            <person name="Pandey A.P."/>
            <person name="Papenfuss A.P."/>
            <person name="Gasser R.B.G."/>
            <person name="Fischer K.F."/>
        </authorList>
    </citation>
    <scope>NUCLEOTIDE SEQUENCE</scope>
    <source>
        <strain evidence="9">SSS_KF_BRIS2020</strain>
    </source>
</reference>
<evidence type="ECO:0000256" key="1">
    <source>
        <dbReference type="ARBA" id="ARBA00004123"/>
    </source>
</evidence>
<dbReference type="PROSITE" id="PS50071">
    <property type="entry name" value="HOMEOBOX_2"/>
    <property type="match status" value="1"/>
</dbReference>
<reference evidence="10" key="3">
    <citation type="submission" date="2022-06" db="UniProtKB">
        <authorList>
            <consortium name="EnsemblMetazoa"/>
        </authorList>
    </citation>
    <scope>IDENTIFICATION</scope>
</reference>
<dbReference type="InterPro" id="IPR000047">
    <property type="entry name" value="HTH_motif"/>
</dbReference>
<evidence type="ECO:0000256" key="4">
    <source>
        <dbReference type="ARBA" id="ARBA00023242"/>
    </source>
</evidence>
<dbReference type="CDD" id="cd00086">
    <property type="entry name" value="homeodomain"/>
    <property type="match status" value="1"/>
</dbReference>
<dbReference type="SUPFAM" id="SSF46689">
    <property type="entry name" value="Homeodomain-like"/>
    <property type="match status" value="1"/>
</dbReference>
<feature type="region of interest" description="Disordered" evidence="7">
    <location>
        <begin position="151"/>
        <end position="173"/>
    </location>
</feature>
<reference evidence="11" key="1">
    <citation type="journal article" date="2020" name="PLoS Negl. Trop. Dis.">
        <title>High-quality nuclear genome for Sarcoptes scabiei-A critical resource for a neglected parasite.</title>
        <authorList>
            <person name="Korhonen P.K."/>
            <person name="Gasser R.B."/>
            <person name="Ma G."/>
            <person name="Wang T."/>
            <person name="Stroehlein A.J."/>
            <person name="Young N.D."/>
            <person name="Ang C.S."/>
            <person name="Fernando D.D."/>
            <person name="Lu H.C."/>
            <person name="Taylor S."/>
            <person name="Reynolds S.L."/>
            <person name="Mofiz E."/>
            <person name="Najaraj S.H."/>
            <person name="Gowda H."/>
            <person name="Madugundu A."/>
            <person name="Renuse S."/>
            <person name="Holt D."/>
            <person name="Pandey A."/>
            <person name="Papenfuss A.T."/>
            <person name="Fischer K."/>
        </authorList>
    </citation>
    <scope>NUCLEOTIDE SEQUENCE [LARGE SCALE GENOMIC DNA]</scope>
</reference>
<keyword evidence="11" id="KW-1185">Reference proteome</keyword>
<evidence type="ECO:0000256" key="3">
    <source>
        <dbReference type="ARBA" id="ARBA00023155"/>
    </source>
</evidence>
<dbReference type="PRINTS" id="PR00024">
    <property type="entry name" value="HOMEOBOX"/>
</dbReference>
<evidence type="ECO:0000256" key="2">
    <source>
        <dbReference type="ARBA" id="ARBA00023125"/>
    </source>
</evidence>
<feature type="region of interest" description="Disordered" evidence="7">
    <location>
        <begin position="203"/>
        <end position="235"/>
    </location>
</feature>
<protein>
    <submittedName>
        <fullName evidence="9">Homeobox protein BarH-like 1</fullName>
    </submittedName>
</protein>
<dbReference type="OrthoDB" id="6159439at2759"/>
<feature type="compositionally biased region" description="Low complexity" evidence="7">
    <location>
        <begin position="151"/>
        <end position="166"/>
    </location>
</feature>
<dbReference type="InterPro" id="IPR017970">
    <property type="entry name" value="Homeobox_CS"/>
</dbReference>
<proteinExistence type="predicted"/>
<sequence>MFLSSAEDSRRKSFLIRDILAVNRQYYQQNVLHLILSAQKLNLDSFYQSIDSIESQKSLDIAASSTIKSSNCLSSNDTNQITSKDWINRSTFRIRMQKPYDDDDDVKNLNSNAMIENNLKNYQFYRNASVHPPDRPVDFGNFLEFSNNSSLVHRSSSSSSSSSPGSSEKDKQIDQYEILSNLSKSYENASKSLSRFVNESNFDNLKDHHNLPRNVSRKKISSSSNVRSHSLSFSRSRKIRRNRTVFTELQLMGLERRFDSQKYLSTPDRTDLATALGLTQLQVKTWYQNRRMKWKKQVMQNGCPFPPTKPKGRPKKNSIPTYGLEYTNSILCPILNKKF</sequence>
<dbReference type="InterPro" id="IPR050848">
    <property type="entry name" value="Homeobox_TF"/>
</dbReference>
<dbReference type="Pfam" id="PF00046">
    <property type="entry name" value="Homeodomain"/>
    <property type="match status" value="1"/>
</dbReference>
<feature type="DNA-binding region" description="Homeobox" evidence="5">
    <location>
        <begin position="239"/>
        <end position="298"/>
    </location>
</feature>
<evidence type="ECO:0000313" key="9">
    <source>
        <dbReference type="EMBL" id="KAF7491099.1"/>
    </source>
</evidence>
<feature type="compositionally biased region" description="Low complexity" evidence="7">
    <location>
        <begin position="221"/>
        <end position="234"/>
    </location>
</feature>
<dbReference type="PROSITE" id="PS00027">
    <property type="entry name" value="HOMEOBOX_1"/>
    <property type="match status" value="1"/>
</dbReference>
<keyword evidence="2 5" id="KW-0238">DNA-binding</keyword>